<dbReference type="Gene3D" id="3.40.50.12550">
    <property type="entry name" value="Ubiquitin-activating enzyme E1, inactive adenylation domain, subdomain 2"/>
    <property type="match status" value="2"/>
</dbReference>
<organism evidence="1 2">
    <name type="scientific">Leersia perrieri</name>
    <dbReference type="NCBI Taxonomy" id="77586"/>
    <lineage>
        <taxon>Eukaryota</taxon>
        <taxon>Viridiplantae</taxon>
        <taxon>Streptophyta</taxon>
        <taxon>Embryophyta</taxon>
        <taxon>Tracheophyta</taxon>
        <taxon>Spermatophyta</taxon>
        <taxon>Magnoliopsida</taxon>
        <taxon>Liliopsida</taxon>
        <taxon>Poales</taxon>
        <taxon>Poaceae</taxon>
        <taxon>BOP clade</taxon>
        <taxon>Oryzoideae</taxon>
        <taxon>Oryzeae</taxon>
        <taxon>Oryzinae</taxon>
        <taxon>Leersia</taxon>
    </lineage>
</organism>
<dbReference type="SUPFAM" id="SSF69572">
    <property type="entry name" value="Activating enzymes of the ubiquitin-like proteins"/>
    <property type="match status" value="1"/>
</dbReference>
<name>A0A0D9X0A1_9ORYZ</name>
<dbReference type="InterPro" id="IPR035985">
    <property type="entry name" value="Ubiquitin-activating_enz"/>
</dbReference>
<protein>
    <submittedName>
        <fullName evidence="1">Uncharacterized protein</fullName>
    </submittedName>
</protein>
<reference evidence="1 2" key="1">
    <citation type="submission" date="2012-08" db="EMBL/GenBank/DDBJ databases">
        <title>Oryza genome evolution.</title>
        <authorList>
            <person name="Wing R.A."/>
        </authorList>
    </citation>
    <scope>NUCLEOTIDE SEQUENCE</scope>
</reference>
<dbReference type="AlphaFoldDB" id="A0A0D9X0A1"/>
<keyword evidence="2" id="KW-1185">Reference proteome</keyword>
<evidence type="ECO:0000313" key="1">
    <source>
        <dbReference type="EnsemblPlants" id="LPERR07G15900.1"/>
    </source>
</evidence>
<dbReference type="STRING" id="77586.A0A0D9X0A1"/>
<dbReference type="Gramene" id="LPERR07G15900.1">
    <property type="protein sequence ID" value="LPERR07G15900.1"/>
    <property type="gene ID" value="LPERR07G15900"/>
</dbReference>
<reference evidence="2" key="2">
    <citation type="submission" date="2013-12" db="EMBL/GenBank/DDBJ databases">
        <authorList>
            <person name="Yu Y."/>
            <person name="Lee S."/>
            <person name="de Baynast K."/>
            <person name="Wissotski M."/>
            <person name="Liu L."/>
            <person name="Talag J."/>
            <person name="Goicoechea J."/>
            <person name="Angelova A."/>
            <person name="Jetty R."/>
            <person name="Kudrna D."/>
            <person name="Golser W."/>
            <person name="Rivera L."/>
            <person name="Zhang J."/>
            <person name="Wing R."/>
        </authorList>
    </citation>
    <scope>NUCLEOTIDE SEQUENCE</scope>
</reference>
<sequence>MYAALHVVVFTDISLEKAAASDSYCHNHQLPIAFIKSEVCGIFGSIFCDFGPEFTVLDVDGEEPHTGIVASAMTTLRFINESLGDSKLEELDKKAPAPFYKWFQGCSEPHGWIFLWYLDQEVVEACSRKFHPLYQFFYFDSVESLPVEPLEPGELKPENTMEHKSIQNKFDQAKMFMVGSVELGCEFLKNLALMERLKDQSYMTLIFGLLQK</sequence>
<evidence type="ECO:0000313" key="2">
    <source>
        <dbReference type="Proteomes" id="UP000032180"/>
    </source>
</evidence>
<dbReference type="Proteomes" id="UP000032180">
    <property type="component" value="Chromosome 7"/>
</dbReference>
<accession>A0A0D9X0A1</accession>
<dbReference type="eggNOG" id="KOG2012">
    <property type="taxonomic scope" value="Eukaryota"/>
</dbReference>
<proteinExistence type="predicted"/>
<dbReference type="HOGENOM" id="CLU_1301296_0_0_1"/>
<dbReference type="EnsemblPlants" id="LPERR07G15900.1">
    <property type="protein sequence ID" value="LPERR07G15900.1"/>
    <property type="gene ID" value="LPERR07G15900"/>
</dbReference>
<dbReference type="GO" id="GO:0008641">
    <property type="term" value="F:ubiquitin-like modifier activating enzyme activity"/>
    <property type="evidence" value="ECO:0007669"/>
    <property type="project" value="InterPro"/>
</dbReference>
<reference evidence="1" key="3">
    <citation type="submission" date="2015-04" db="UniProtKB">
        <authorList>
            <consortium name="EnsemblPlants"/>
        </authorList>
    </citation>
    <scope>IDENTIFICATION</scope>
</reference>